<dbReference type="InterPro" id="IPR050595">
    <property type="entry name" value="Bact_response_regulator"/>
</dbReference>
<dbReference type="PROSITE" id="PS50110">
    <property type="entry name" value="RESPONSE_REGULATORY"/>
    <property type="match status" value="1"/>
</dbReference>
<dbReference type="InterPro" id="IPR011006">
    <property type="entry name" value="CheY-like_superfamily"/>
</dbReference>
<dbReference type="EMBL" id="QBMC01000018">
    <property type="protein sequence ID" value="PZO21733.1"/>
    <property type="molecule type" value="Genomic_DNA"/>
</dbReference>
<name>A0A2W4ULL0_9CYAN</name>
<feature type="modified residue" description="4-aspartylphosphate" evidence="2">
    <location>
        <position position="5"/>
    </location>
</feature>
<proteinExistence type="predicted"/>
<dbReference type="GO" id="GO:0000160">
    <property type="term" value="P:phosphorelay signal transduction system"/>
    <property type="evidence" value="ECO:0007669"/>
    <property type="project" value="InterPro"/>
</dbReference>
<dbReference type="SUPFAM" id="SSF52172">
    <property type="entry name" value="CheY-like"/>
    <property type="match status" value="1"/>
</dbReference>
<comment type="caution">
    <text evidence="4">The sequence shown here is derived from an EMBL/GenBank/DDBJ whole genome shotgun (WGS) entry which is preliminary data.</text>
</comment>
<dbReference type="Pfam" id="PF00072">
    <property type="entry name" value="Response_reg"/>
    <property type="match status" value="1"/>
</dbReference>
<dbReference type="Gene3D" id="3.40.50.2300">
    <property type="match status" value="1"/>
</dbReference>
<protein>
    <recommendedName>
        <fullName evidence="3">Response regulatory domain-containing protein</fullName>
    </recommendedName>
</protein>
<sequence length="162" mass="17858">MIITDLVMPVMDGFELIKALSSRPELKTIPVIASSASVFEVDQHRSLEAGANEFLAKPVQADELLGVLKTYLKLEWQYEAPPESKSDSEITSTGDVSVTPTPEILAQFADMALAGDLDGIIQEAQQLDSQYQGFADTVTSMAERFQVKQIRTFIQQMVSEDD</sequence>
<evidence type="ECO:0000256" key="1">
    <source>
        <dbReference type="ARBA" id="ARBA00022553"/>
    </source>
</evidence>
<keyword evidence="1 2" id="KW-0597">Phosphoprotein</keyword>
<dbReference type="Proteomes" id="UP000249354">
    <property type="component" value="Unassembled WGS sequence"/>
</dbReference>
<dbReference type="AlphaFoldDB" id="A0A2W4ULL0"/>
<evidence type="ECO:0000313" key="5">
    <source>
        <dbReference type="Proteomes" id="UP000249354"/>
    </source>
</evidence>
<dbReference type="PANTHER" id="PTHR44591">
    <property type="entry name" value="STRESS RESPONSE REGULATOR PROTEIN 1"/>
    <property type="match status" value="1"/>
</dbReference>
<evidence type="ECO:0000256" key="2">
    <source>
        <dbReference type="PROSITE-ProRule" id="PRU00169"/>
    </source>
</evidence>
<organism evidence="4 5">
    <name type="scientific">Leptolyngbya foveolarum</name>
    <dbReference type="NCBI Taxonomy" id="47253"/>
    <lineage>
        <taxon>Bacteria</taxon>
        <taxon>Bacillati</taxon>
        <taxon>Cyanobacteriota</taxon>
        <taxon>Cyanophyceae</taxon>
        <taxon>Leptolyngbyales</taxon>
        <taxon>Leptolyngbyaceae</taxon>
        <taxon>Leptolyngbya group</taxon>
        <taxon>Leptolyngbya</taxon>
    </lineage>
</organism>
<dbReference type="InterPro" id="IPR001789">
    <property type="entry name" value="Sig_transdc_resp-reg_receiver"/>
</dbReference>
<reference evidence="5" key="1">
    <citation type="submission" date="2018-04" db="EMBL/GenBank/DDBJ databases">
        <authorList>
            <person name="Cornet L."/>
        </authorList>
    </citation>
    <scope>NUCLEOTIDE SEQUENCE [LARGE SCALE GENOMIC DNA]</scope>
</reference>
<feature type="domain" description="Response regulatory" evidence="3">
    <location>
        <begin position="1"/>
        <end position="72"/>
    </location>
</feature>
<dbReference type="PANTHER" id="PTHR44591:SF23">
    <property type="entry name" value="CHEY SUBFAMILY"/>
    <property type="match status" value="1"/>
</dbReference>
<reference evidence="4 5" key="2">
    <citation type="submission" date="2018-06" db="EMBL/GenBank/DDBJ databases">
        <title>Metagenomic assembly of (sub)arctic Cyanobacteria and their associated microbiome from non-axenic cultures.</title>
        <authorList>
            <person name="Baurain D."/>
        </authorList>
    </citation>
    <scope>NUCLEOTIDE SEQUENCE [LARGE SCALE GENOMIC DNA]</scope>
    <source>
        <strain evidence="4">ULC129bin1</strain>
    </source>
</reference>
<gene>
    <name evidence="4" type="ORF">DCF25_04635</name>
</gene>
<accession>A0A2W4ULL0</accession>
<evidence type="ECO:0000313" key="4">
    <source>
        <dbReference type="EMBL" id="PZO21733.1"/>
    </source>
</evidence>
<evidence type="ECO:0000259" key="3">
    <source>
        <dbReference type="PROSITE" id="PS50110"/>
    </source>
</evidence>